<organism evidence="2 3">
    <name type="scientific">Actinacidiphila guanduensis</name>
    <dbReference type="NCBI Taxonomy" id="310781"/>
    <lineage>
        <taxon>Bacteria</taxon>
        <taxon>Bacillati</taxon>
        <taxon>Actinomycetota</taxon>
        <taxon>Actinomycetes</taxon>
        <taxon>Kitasatosporales</taxon>
        <taxon>Streptomycetaceae</taxon>
        <taxon>Actinacidiphila</taxon>
    </lineage>
</organism>
<reference evidence="2 3" key="1">
    <citation type="submission" date="2016-10" db="EMBL/GenBank/DDBJ databases">
        <authorList>
            <person name="de Groot N.N."/>
        </authorList>
    </citation>
    <scope>NUCLEOTIDE SEQUENCE [LARGE SCALE GENOMIC DNA]</scope>
    <source>
        <strain evidence="2 3">CGMCC 4.2022</strain>
    </source>
</reference>
<protein>
    <submittedName>
        <fullName evidence="2">Uncharacterized protein</fullName>
    </submittedName>
</protein>
<dbReference type="AlphaFoldDB" id="A0A1H0SCQ9"/>
<dbReference type="STRING" id="310781.SAMN05216259_12723"/>
<gene>
    <name evidence="2" type="ORF">SAMN05216259_12723</name>
</gene>
<keyword evidence="3" id="KW-1185">Reference proteome</keyword>
<dbReference type="Proteomes" id="UP000199341">
    <property type="component" value="Unassembled WGS sequence"/>
</dbReference>
<name>A0A1H0SCQ9_9ACTN</name>
<feature type="compositionally biased region" description="Gly residues" evidence="1">
    <location>
        <begin position="132"/>
        <end position="142"/>
    </location>
</feature>
<accession>A0A1H0SCQ9</accession>
<proteinExistence type="predicted"/>
<evidence type="ECO:0000256" key="1">
    <source>
        <dbReference type="SAM" id="MobiDB-lite"/>
    </source>
</evidence>
<evidence type="ECO:0000313" key="2">
    <source>
        <dbReference type="EMBL" id="SDP39592.1"/>
    </source>
</evidence>
<feature type="region of interest" description="Disordered" evidence="1">
    <location>
        <begin position="115"/>
        <end position="167"/>
    </location>
</feature>
<sequence>MPKPLAVGGSGAFDPGSSVVVSHGGESLKPADLGRLLRSGGTVVSGGTNGMDPDRLRQLTRGFGTSDEYKPLLDPEGVLDDAHPAVLDEPGAENSALPLEEAAQEESMLGRVATVGGAGTESEPPMIPPMTGGMGGTGGGAGARKTWVTEDEETWGTSTATPGVIGR</sequence>
<dbReference type="EMBL" id="FNIE01000027">
    <property type="protein sequence ID" value="SDP39592.1"/>
    <property type="molecule type" value="Genomic_DNA"/>
</dbReference>
<evidence type="ECO:0000313" key="3">
    <source>
        <dbReference type="Proteomes" id="UP000199341"/>
    </source>
</evidence>